<gene>
    <name evidence="1" type="ORF">STAS_35049</name>
</gene>
<dbReference type="AlphaFoldDB" id="A0A5A7RJ36"/>
<evidence type="ECO:0000313" key="1">
    <source>
        <dbReference type="EMBL" id="GER57243.1"/>
    </source>
</evidence>
<accession>A0A5A7RJ36</accession>
<organism evidence="1 2">
    <name type="scientific">Striga asiatica</name>
    <name type="common">Asiatic witchweed</name>
    <name type="synonym">Buchnera asiatica</name>
    <dbReference type="NCBI Taxonomy" id="4170"/>
    <lineage>
        <taxon>Eukaryota</taxon>
        <taxon>Viridiplantae</taxon>
        <taxon>Streptophyta</taxon>
        <taxon>Embryophyta</taxon>
        <taxon>Tracheophyta</taxon>
        <taxon>Spermatophyta</taxon>
        <taxon>Magnoliopsida</taxon>
        <taxon>eudicotyledons</taxon>
        <taxon>Gunneridae</taxon>
        <taxon>Pentapetalae</taxon>
        <taxon>asterids</taxon>
        <taxon>lamiids</taxon>
        <taxon>Lamiales</taxon>
        <taxon>Orobanchaceae</taxon>
        <taxon>Buchnereae</taxon>
        <taxon>Striga</taxon>
    </lineage>
</organism>
<protein>
    <submittedName>
        <fullName evidence="1">Diphosphoinositol polyphosphate phosphohydrolase DDP1</fullName>
    </submittedName>
</protein>
<feature type="non-terminal residue" evidence="1">
    <location>
        <position position="1"/>
    </location>
</feature>
<dbReference type="EMBL" id="BKCP01013181">
    <property type="protein sequence ID" value="GER57243.1"/>
    <property type="molecule type" value="Genomic_DNA"/>
</dbReference>
<name>A0A5A7RJ36_STRAF</name>
<sequence>NSSQLNVVNEHIFYMYSQGNINKKSSFTRSNKECKRFNRSSSTDFQILAAFLCLKLEQLAGINHTKTQVMQPKRVKMKNRWLQLKQRGPYMKGNDNGIQIINLK</sequence>
<keyword evidence="1" id="KW-0378">Hydrolase</keyword>
<reference evidence="2" key="1">
    <citation type="journal article" date="2019" name="Curr. Biol.">
        <title>Genome Sequence of Striga asiatica Provides Insight into the Evolution of Plant Parasitism.</title>
        <authorList>
            <person name="Yoshida S."/>
            <person name="Kim S."/>
            <person name="Wafula E.K."/>
            <person name="Tanskanen J."/>
            <person name="Kim Y.M."/>
            <person name="Honaas L."/>
            <person name="Yang Z."/>
            <person name="Spallek T."/>
            <person name="Conn C.E."/>
            <person name="Ichihashi Y."/>
            <person name="Cheong K."/>
            <person name="Cui S."/>
            <person name="Der J.P."/>
            <person name="Gundlach H."/>
            <person name="Jiao Y."/>
            <person name="Hori C."/>
            <person name="Ishida J.K."/>
            <person name="Kasahara H."/>
            <person name="Kiba T."/>
            <person name="Kim M.S."/>
            <person name="Koo N."/>
            <person name="Laohavisit A."/>
            <person name="Lee Y.H."/>
            <person name="Lumba S."/>
            <person name="McCourt P."/>
            <person name="Mortimer J.C."/>
            <person name="Mutuku J.M."/>
            <person name="Nomura T."/>
            <person name="Sasaki-Sekimoto Y."/>
            <person name="Seto Y."/>
            <person name="Wang Y."/>
            <person name="Wakatake T."/>
            <person name="Sakakibara H."/>
            <person name="Demura T."/>
            <person name="Yamaguchi S."/>
            <person name="Yoneyama K."/>
            <person name="Manabe R.I."/>
            <person name="Nelson D.C."/>
            <person name="Schulman A.H."/>
            <person name="Timko M.P."/>
            <person name="dePamphilis C.W."/>
            <person name="Choi D."/>
            <person name="Shirasu K."/>
        </authorList>
    </citation>
    <scope>NUCLEOTIDE SEQUENCE [LARGE SCALE GENOMIC DNA]</scope>
    <source>
        <strain evidence="2">cv. UVA1</strain>
    </source>
</reference>
<dbReference type="Proteomes" id="UP000325081">
    <property type="component" value="Unassembled WGS sequence"/>
</dbReference>
<evidence type="ECO:0000313" key="2">
    <source>
        <dbReference type="Proteomes" id="UP000325081"/>
    </source>
</evidence>
<proteinExistence type="predicted"/>
<comment type="caution">
    <text evidence="1">The sequence shown here is derived from an EMBL/GenBank/DDBJ whole genome shotgun (WGS) entry which is preliminary data.</text>
</comment>
<keyword evidence="2" id="KW-1185">Reference proteome</keyword>
<dbReference type="GO" id="GO:0016787">
    <property type="term" value="F:hydrolase activity"/>
    <property type="evidence" value="ECO:0007669"/>
    <property type="project" value="UniProtKB-KW"/>
</dbReference>